<feature type="chain" id="PRO_5039430179" evidence="1">
    <location>
        <begin position="25"/>
        <end position="406"/>
    </location>
</feature>
<evidence type="ECO:0000313" key="3">
    <source>
        <dbReference type="Proteomes" id="UP000593890"/>
    </source>
</evidence>
<dbReference type="Proteomes" id="UP000593890">
    <property type="component" value="Chromosome"/>
</dbReference>
<reference evidence="3" key="1">
    <citation type="submission" date="2020-07" db="EMBL/GenBank/DDBJ databases">
        <title>Complete genome sequencing of Clostridia bacterium strain 12CBH8.</title>
        <authorList>
            <person name="Sakamoto M."/>
            <person name="Murakami T."/>
            <person name="Mori H."/>
        </authorList>
    </citation>
    <scope>NUCLEOTIDE SEQUENCE [LARGE SCALE GENOMIC DNA]</scope>
    <source>
        <strain evidence="3">12CBH8</strain>
    </source>
</reference>
<accession>A0A7I8D3T8</accession>
<dbReference type="RefSeq" id="WP_215533489.1">
    <property type="nucleotide sequence ID" value="NZ_AP023321.1"/>
</dbReference>
<dbReference type="AlphaFoldDB" id="A0A7I8D3T8"/>
<evidence type="ECO:0000313" key="2">
    <source>
        <dbReference type="EMBL" id="BCI59903.1"/>
    </source>
</evidence>
<organism evidence="2 3">
    <name type="scientific">Solibaculum mannosilyticum</name>
    <dbReference type="NCBI Taxonomy" id="2780922"/>
    <lineage>
        <taxon>Bacteria</taxon>
        <taxon>Bacillati</taxon>
        <taxon>Bacillota</taxon>
        <taxon>Clostridia</taxon>
        <taxon>Eubacteriales</taxon>
        <taxon>Oscillospiraceae</taxon>
        <taxon>Solibaculum</taxon>
    </lineage>
</organism>
<dbReference type="KEGG" id="sman:C12CBH8_05420"/>
<gene>
    <name evidence="2" type="ORF">C12CBH8_05420</name>
</gene>
<sequence length="406" mass="43878">MGARKRVMIRITALVMAVSVSVVGFDAAASSNLAPFVDTLYSVSASSNSVLAGKDVMLSATTSRDTTVVKVVDQNGSTLAESTSYTEKSGRRVWSIPVNLPEEGMYKLTIYTGVSYGYCSFKDIMVEAVSGIKPTITNVKVSYGVLSCSVAEVSSISDARLEIRNSSGSVVYSDYKGEVLGAGSYSVVAYIRDDPAGLASDPVSFTVSSSEAEEAEFIKLAVQIINSNEGAYDTVVANDNGALSVGLFGWHAYNAHDLINRMKELEPDTVEECLAGTNLLYELSLSNEAWRYKIPNATEVAALKKLLRTDVSHRVQDEFAAEYVSTYIKSGRNLGITAPGALLYYVDLHNQSPLQAKNITKAVKADGKALVLDNMHSYALANSVMGKYTYRRNKTYNTIRSMGFTS</sequence>
<evidence type="ECO:0000256" key="1">
    <source>
        <dbReference type="SAM" id="SignalP"/>
    </source>
</evidence>
<proteinExistence type="predicted"/>
<dbReference type="EMBL" id="AP023321">
    <property type="protein sequence ID" value="BCI59903.1"/>
    <property type="molecule type" value="Genomic_DNA"/>
</dbReference>
<keyword evidence="3" id="KW-1185">Reference proteome</keyword>
<name>A0A7I8D3T8_9FIRM</name>
<feature type="signal peptide" evidence="1">
    <location>
        <begin position="1"/>
        <end position="24"/>
    </location>
</feature>
<protein>
    <submittedName>
        <fullName evidence="2">Uncharacterized protein</fullName>
    </submittedName>
</protein>
<keyword evidence="1" id="KW-0732">Signal</keyword>